<dbReference type="EMBL" id="FOTW01000016">
    <property type="protein sequence ID" value="SFM27219.1"/>
    <property type="molecule type" value="Genomic_DNA"/>
</dbReference>
<dbReference type="InterPro" id="IPR011042">
    <property type="entry name" value="6-blade_b-propeller_TolB-like"/>
</dbReference>
<feature type="chain" id="PRO_5011441843" evidence="1">
    <location>
        <begin position="25"/>
        <end position="664"/>
    </location>
</feature>
<proteinExistence type="predicted"/>
<sequence>MSNHTIKSAVGAALLTVLTTPAFAASSAIQHTPGATARAQELAALPDGGWLTLDKHGLHLLDAAGKERAALPMRAKQLDIRSHADGALAMVLDANTNRAQIIIADTKAGQLRPQAQLPAPSHGIESACLFRDAQQLDHLFLIAKDGQAEQWVLHGEQRQLVRKLALPPHVKHCRVDDASQTLLVSESGVGLWAYDADAEGVGSREPVALRAPYGKLEDGAGALAVLPGGGVALLDAKGKTLHLLRQRDGVWQAVGRQSAGGAKQLAVHLGAGAATGADAASAAGGRTGTAAAAAAAAAGTGSVATPARAQPLTQLLLPDEGAKSWQIRPLAWQAPKATATQAAPLPIIEPRAQTEPMARPGDAADDPAIWLHPTDRSASRVLGTNKKQGLLVYDLQGKQLQLLEVGRLNNVDLRQNVQIDQQRYDLAVATQRDDNTLVLFNIDANGDVNEAARFPTGLDKIYGICSYQPAAGGLEVFINDKDGTFLQYRIGRQDGRFASTLLRKFKVASQPEGCVADDRNARLYLGEEKRGVWVTSADAAKPDALAMALPVGPHLTADVEGMALYHGAKADYLVVSSQGSNSYVVLDARPPYKVRGGFRIGFNLAAGIDGTSETDGLDVTSANLGGAYAKGMLVVQDGYKRLPDGAQNFKYVAWEDVARALKLD</sequence>
<dbReference type="Gene3D" id="2.120.10.30">
    <property type="entry name" value="TolB, C-terminal domain"/>
    <property type="match status" value="2"/>
</dbReference>
<protein>
    <submittedName>
        <fullName evidence="3">3-phytase</fullName>
    </submittedName>
</protein>
<dbReference type="GO" id="GO:0016158">
    <property type="term" value="F:inositol hexakisphosphate 3-phosphatase activity"/>
    <property type="evidence" value="ECO:0007669"/>
    <property type="project" value="InterPro"/>
</dbReference>
<evidence type="ECO:0000313" key="3">
    <source>
        <dbReference type="EMBL" id="SFM27219.1"/>
    </source>
</evidence>
<gene>
    <name evidence="3" type="ORF">SAMN02982985_03421</name>
</gene>
<feature type="domain" description="BPP" evidence="2">
    <location>
        <begin position="16"/>
        <end position="312"/>
    </location>
</feature>
<dbReference type="RefSeq" id="WP_093388903.1">
    <property type="nucleotide sequence ID" value="NZ_FOTW01000016.1"/>
</dbReference>
<keyword evidence="1" id="KW-0732">Signal</keyword>
<dbReference type="STRING" id="758825.SAMN02982985_03421"/>
<keyword evidence="4" id="KW-1185">Reference proteome</keyword>
<dbReference type="Pfam" id="PF02333">
    <property type="entry name" value="Phytase"/>
    <property type="match status" value="1"/>
</dbReference>
<evidence type="ECO:0000259" key="2">
    <source>
        <dbReference type="PROSITE" id="PS51662"/>
    </source>
</evidence>
<dbReference type="PROSITE" id="PS51662">
    <property type="entry name" value="BP_PHYTASE"/>
    <property type="match status" value="2"/>
</dbReference>
<feature type="signal peptide" evidence="1">
    <location>
        <begin position="1"/>
        <end position="24"/>
    </location>
</feature>
<dbReference type="SUPFAM" id="SSF50956">
    <property type="entry name" value="Thermostable phytase (3-phytase)"/>
    <property type="match status" value="2"/>
</dbReference>
<dbReference type="Proteomes" id="UP000199470">
    <property type="component" value="Unassembled WGS sequence"/>
</dbReference>
<dbReference type="OrthoDB" id="8696437at2"/>
<feature type="domain" description="BPP" evidence="2">
    <location>
        <begin position="338"/>
        <end position="661"/>
    </location>
</feature>
<accession>A0A1I4PHD0</accession>
<dbReference type="InterPro" id="IPR003431">
    <property type="entry name" value="B-propeller_Phytase"/>
</dbReference>
<dbReference type="AlphaFoldDB" id="A0A1I4PHD0"/>
<evidence type="ECO:0000256" key="1">
    <source>
        <dbReference type="SAM" id="SignalP"/>
    </source>
</evidence>
<evidence type="ECO:0000313" key="4">
    <source>
        <dbReference type="Proteomes" id="UP000199470"/>
    </source>
</evidence>
<organism evidence="3 4">
    <name type="scientific">Rugamonas rubra</name>
    <dbReference type="NCBI Taxonomy" id="758825"/>
    <lineage>
        <taxon>Bacteria</taxon>
        <taxon>Pseudomonadati</taxon>
        <taxon>Pseudomonadota</taxon>
        <taxon>Betaproteobacteria</taxon>
        <taxon>Burkholderiales</taxon>
        <taxon>Oxalobacteraceae</taxon>
        <taxon>Telluria group</taxon>
        <taxon>Rugamonas</taxon>
    </lineage>
</organism>
<name>A0A1I4PHD0_9BURK</name>
<reference evidence="3 4" key="1">
    <citation type="submission" date="2016-10" db="EMBL/GenBank/DDBJ databases">
        <authorList>
            <person name="de Groot N.N."/>
        </authorList>
    </citation>
    <scope>NUCLEOTIDE SEQUENCE [LARGE SCALE GENOMIC DNA]</scope>
    <source>
        <strain evidence="3 4">ATCC 43154</strain>
    </source>
</reference>